<dbReference type="RefSeq" id="WP_095980825.1">
    <property type="nucleotide sequence ID" value="NZ_CP022163.1"/>
</dbReference>
<organism evidence="6 7">
    <name type="scientific">Melittangium boletus DSM 14713</name>
    <dbReference type="NCBI Taxonomy" id="1294270"/>
    <lineage>
        <taxon>Bacteria</taxon>
        <taxon>Pseudomonadati</taxon>
        <taxon>Myxococcota</taxon>
        <taxon>Myxococcia</taxon>
        <taxon>Myxococcales</taxon>
        <taxon>Cystobacterineae</taxon>
        <taxon>Archangiaceae</taxon>
        <taxon>Melittangium</taxon>
    </lineage>
</organism>
<dbReference type="SUPFAM" id="SSF56112">
    <property type="entry name" value="Protein kinase-like (PK-like)"/>
    <property type="match status" value="1"/>
</dbReference>
<name>A0A250ILP7_9BACT</name>
<dbReference type="CDD" id="cd14014">
    <property type="entry name" value="STKc_PknB_like"/>
    <property type="match status" value="1"/>
</dbReference>
<feature type="domain" description="Protein kinase" evidence="5">
    <location>
        <begin position="24"/>
        <end position="338"/>
    </location>
</feature>
<dbReference type="AlphaFoldDB" id="A0A250ILP7"/>
<keyword evidence="1" id="KW-0808">Transferase</keyword>
<dbReference type="EMBL" id="CP022163">
    <property type="protein sequence ID" value="ATB32669.1"/>
    <property type="molecule type" value="Genomic_DNA"/>
</dbReference>
<sequence>MIGANNPPTDTGPFTFESDGFRYEVLRSLLEHVDYDTLWLARCRPLNEKVRRRLVVLKQVEVPEGREGRTRAIEEVQLAEHLHHPRIGHVLRLAEYQGSPYVVLEHTTGAFLATVIGSALLLERKLSPALAAFITAEVANALDYAHHCEDDRGRELHIIHRAVSPMTIRIGSNGRVKLTNFGAAFSELLGRVPTPPKVLRGNFAYAAPEIIRSISEKGRAGLLSPKGIDSRADIFSLGLVLLEIIAGNHPLDPLDTLPSDVSRRALRLVSGVKAEHSAWASIEVLADRLLRFGPEDVERIARQAPAPLKQVAHRALRSNPAERYQSAAEMRDDLRAYLRSLRQPFGVSEAAAELADILKKASALKRKAAHPVEIGVLPWPKALSVQ</sequence>
<gene>
    <name evidence="6" type="ORF">MEBOL_006158</name>
</gene>
<dbReference type="KEGG" id="mbd:MEBOL_006158"/>
<reference evidence="6 7" key="1">
    <citation type="submission" date="2017-06" db="EMBL/GenBank/DDBJ databases">
        <authorList>
            <person name="Kim H.J."/>
            <person name="Triplett B.A."/>
        </authorList>
    </citation>
    <scope>NUCLEOTIDE SEQUENCE [LARGE SCALE GENOMIC DNA]</scope>
    <source>
        <strain evidence="6 7">DSM 14713</strain>
    </source>
</reference>
<keyword evidence="2" id="KW-0547">Nucleotide-binding</keyword>
<dbReference type="Pfam" id="PF00069">
    <property type="entry name" value="Pkinase"/>
    <property type="match status" value="1"/>
</dbReference>
<dbReference type="PANTHER" id="PTHR43289:SF30">
    <property type="entry name" value="NON-SPECIFIC SERINE_THREONINE PROTEIN KINASE"/>
    <property type="match status" value="1"/>
</dbReference>
<accession>A0A250ILP7</accession>
<evidence type="ECO:0000256" key="1">
    <source>
        <dbReference type="ARBA" id="ARBA00022679"/>
    </source>
</evidence>
<protein>
    <recommendedName>
        <fullName evidence="5">Protein kinase domain-containing protein</fullName>
    </recommendedName>
</protein>
<evidence type="ECO:0000313" key="7">
    <source>
        <dbReference type="Proteomes" id="UP000217289"/>
    </source>
</evidence>
<dbReference type="InterPro" id="IPR000719">
    <property type="entry name" value="Prot_kinase_dom"/>
</dbReference>
<dbReference type="GO" id="GO:0004674">
    <property type="term" value="F:protein serine/threonine kinase activity"/>
    <property type="evidence" value="ECO:0007669"/>
    <property type="project" value="TreeGrafter"/>
</dbReference>
<keyword evidence="3" id="KW-0418">Kinase</keyword>
<dbReference type="InterPro" id="IPR011009">
    <property type="entry name" value="Kinase-like_dom_sf"/>
</dbReference>
<dbReference type="Proteomes" id="UP000217289">
    <property type="component" value="Chromosome"/>
</dbReference>
<dbReference type="Gene3D" id="1.10.510.10">
    <property type="entry name" value="Transferase(Phosphotransferase) domain 1"/>
    <property type="match status" value="1"/>
</dbReference>
<evidence type="ECO:0000256" key="3">
    <source>
        <dbReference type="ARBA" id="ARBA00022777"/>
    </source>
</evidence>
<evidence type="ECO:0000259" key="5">
    <source>
        <dbReference type="PROSITE" id="PS50011"/>
    </source>
</evidence>
<evidence type="ECO:0000256" key="2">
    <source>
        <dbReference type="ARBA" id="ARBA00022741"/>
    </source>
</evidence>
<evidence type="ECO:0000313" key="6">
    <source>
        <dbReference type="EMBL" id="ATB32669.1"/>
    </source>
</evidence>
<dbReference type="GO" id="GO:0005524">
    <property type="term" value="F:ATP binding"/>
    <property type="evidence" value="ECO:0007669"/>
    <property type="project" value="UniProtKB-KW"/>
</dbReference>
<keyword evidence="7" id="KW-1185">Reference proteome</keyword>
<dbReference type="PROSITE" id="PS50011">
    <property type="entry name" value="PROTEIN_KINASE_DOM"/>
    <property type="match status" value="1"/>
</dbReference>
<keyword evidence="4" id="KW-0067">ATP-binding</keyword>
<proteinExistence type="predicted"/>
<dbReference type="Gene3D" id="3.30.200.20">
    <property type="entry name" value="Phosphorylase Kinase, domain 1"/>
    <property type="match status" value="1"/>
</dbReference>
<dbReference type="SMART" id="SM00220">
    <property type="entry name" value="S_TKc"/>
    <property type="match status" value="1"/>
</dbReference>
<evidence type="ECO:0000256" key="4">
    <source>
        <dbReference type="ARBA" id="ARBA00022840"/>
    </source>
</evidence>
<dbReference type="PANTHER" id="PTHR43289">
    <property type="entry name" value="MITOGEN-ACTIVATED PROTEIN KINASE KINASE KINASE 20-RELATED"/>
    <property type="match status" value="1"/>
</dbReference>
<dbReference type="OrthoDB" id="5521996at2"/>